<dbReference type="AlphaFoldDB" id="A0A9P4I8N1"/>
<gene>
    <name evidence="8" type="primary">MED6</name>
    <name evidence="10" type="ORF">NA57DRAFT_77308</name>
</gene>
<dbReference type="GO" id="GO:0003712">
    <property type="term" value="F:transcription coregulator activity"/>
    <property type="evidence" value="ECO:0007669"/>
    <property type="project" value="InterPro"/>
</dbReference>
<keyword evidence="5 8" id="KW-0804">Transcription</keyword>
<organism evidence="10 11">
    <name type="scientific">Rhizodiscina lignyota</name>
    <dbReference type="NCBI Taxonomy" id="1504668"/>
    <lineage>
        <taxon>Eukaryota</taxon>
        <taxon>Fungi</taxon>
        <taxon>Dikarya</taxon>
        <taxon>Ascomycota</taxon>
        <taxon>Pezizomycotina</taxon>
        <taxon>Dothideomycetes</taxon>
        <taxon>Pleosporomycetidae</taxon>
        <taxon>Aulographales</taxon>
        <taxon>Rhizodiscinaceae</taxon>
        <taxon>Rhizodiscina</taxon>
    </lineage>
</organism>
<evidence type="ECO:0000313" key="11">
    <source>
        <dbReference type="Proteomes" id="UP000799772"/>
    </source>
</evidence>
<evidence type="ECO:0000256" key="8">
    <source>
        <dbReference type="RuleBase" id="RU364143"/>
    </source>
</evidence>
<dbReference type="Pfam" id="PF04934">
    <property type="entry name" value="Med6"/>
    <property type="match status" value="1"/>
</dbReference>
<comment type="function">
    <text evidence="8">Component of the Mediator complex, a coactivator involved in the regulated transcription of nearly all RNA polymerase II-dependent genes. Mediator functions as a bridge to convey information from gene-specific regulatory proteins to the basal RNA polymerase II transcription machinery. Mediator is recruited to promoters by direct interactions with regulatory proteins and serves as a scaffold for the assembly of a functional preinitiation complex with RNA polymerase II and the general transcription factors.</text>
</comment>
<dbReference type="Gene3D" id="3.10.450.580">
    <property type="entry name" value="Mediator complex, subunit Med6"/>
    <property type="match status" value="1"/>
</dbReference>
<dbReference type="PANTHER" id="PTHR13104">
    <property type="entry name" value="MED-6-RELATED"/>
    <property type="match status" value="1"/>
</dbReference>
<evidence type="ECO:0000256" key="6">
    <source>
        <dbReference type="ARBA" id="ARBA00023242"/>
    </source>
</evidence>
<name>A0A9P4I8N1_9PEZI</name>
<reference evidence="10" key="1">
    <citation type="journal article" date="2020" name="Stud. Mycol.">
        <title>101 Dothideomycetes genomes: a test case for predicting lifestyles and emergence of pathogens.</title>
        <authorList>
            <person name="Haridas S."/>
            <person name="Albert R."/>
            <person name="Binder M."/>
            <person name="Bloem J."/>
            <person name="Labutti K."/>
            <person name="Salamov A."/>
            <person name="Andreopoulos B."/>
            <person name="Baker S."/>
            <person name="Barry K."/>
            <person name="Bills G."/>
            <person name="Bluhm B."/>
            <person name="Cannon C."/>
            <person name="Castanera R."/>
            <person name="Culley D."/>
            <person name="Daum C."/>
            <person name="Ezra D."/>
            <person name="Gonzalez J."/>
            <person name="Henrissat B."/>
            <person name="Kuo A."/>
            <person name="Liang C."/>
            <person name="Lipzen A."/>
            <person name="Lutzoni F."/>
            <person name="Magnuson J."/>
            <person name="Mondo S."/>
            <person name="Nolan M."/>
            <person name="Ohm R."/>
            <person name="Pangilinan J."/>
            <person name="Park H.-J."/>
            <person name="Ramirez L."/>
            <person name="Alfaro M."/>
            <person name="Sun H."/>
            <person name="Tritt A."/>
            <person name="Yoshinaga Y."/>
            <person name="Zwiers L.-H."/>
            <person name="Turgeon B."/>
            <person name="Goodwin S."/>
            <person name="Spatafora J."/>
            <person name="Crous P."/>
            <person name="Grigoriev I."/>
        </authorList>
    </citation>
    <scope>NUCLEOTIDE SEQUENCE</scope>
    <source>
        <strain evidence="10">CBS 133067</strain>
    </source>
</reference>
<sequence length="336" mass="36591">MAEANEIDLSQYPWRNNEAIAFYKGIANHNVHLYFMNSHFFDPTSNNGVLKTQSQYQAGLEELVRKRDTFEARLRTMAGVEYVVVEEPPEGKEMLNPVWVIRKQERRKEQGKEDELRLLGTYYVVGENIWQAPSIADILKSRMLSITSAMTSFFSLASSLPLYSPVQGHYYLSPSAILSAKKAAGTESRGQSLDPGTPVPSVANSVSGAKALQDTDDDLRLLGESLRLTAAHGSEYMDENPLRGEPGNFVFASSTEHLRAQQQAQQAKAQAAAAAAVSAASSLPSRTNTPLPEIKTQGLEQAKKGLKGGEKSPVSAGPPKLKRKKTGKAPGDTSPT</sequence>
<comment type="caution">
    <text evidence="10">The sequence shown here is derived from an EMBL/GenBank/DDBJ whole genome shotgun (WGS) entry which is preliminary data.</text>
</comment>
<keyword evidence="8" id="KW-0010">Activator</keyword>
<dbReference type="EMBL" id="ML978128">
    <property type="protein sequence ID" value="KAF2097055.1"/>
    <property type="molecule type" value="Genomic_DNA"/>
</dbReference>
<comment type="subcellular location">
    <subcellularLocation>
        <location evidence="1 8">Nucleus</location>
    </subcellularLocation>
</comment>
<keyword evidence="4 8" id="KW-0805">Transcription regulation</keyword>
<dbReference type="OrthoDB" id="344220at2759"/>
<proteinExistence type="inferred from homology"/>
<accession>A0A9P4I8N1</accession>
<protein>
    <recommendedName>
        <fullName evidence="3 8">Mediator of RNA polymerase II transcription subunit 6</fullName>
    </recommendedName>
    <alternativeName>
        <fullName evidence="7 8">Mediator complex subunit 6</fullName>
    </alternativeName>
</protein>
<comment type="subunit">
    <text evidence="8">Component of the Mediator complex.</text>
</comment>
<dbReference type="InterPro" id="IPR007018">
    <property type="entry name" value="Mediator_Med6"/>
</dbReference>
<dbReference type="InterPro" id="IPR038566">
    <property type="entry name" value="Mediator_Med6_sf"/>
</dbReference>
<dbReference type="GO" id="GO:0016592">
    <property type="term" value="C:mediator complex"/>
    <property type="evidence" value="ECO:0007669"/>
    <property type="project" value="InterPro"/>
</dbReference>
<comment type="similarity">
    <text evidence="2 8">Belongs to the Mediator complex subunit 6 family.</text>
</comment>
<keyword evidence="11" id="KW-1185">Reference proteome</keyword>
<evidence type="ECO:0000256" key="3">
    <source>
        <dbReference type="ARBA" id="ARBA00020634"/>
    </source>
</evidence>
<dbReference type="GO" id="GO:0006357">
    <property type="term" value="P:regulation of transcription by RNA polymerase II"/>
    <property type="evidence" value="ECO:0007669"/>
    <property type="project" value="InterPro"/>
</dbReference>
<feature type="region of interest" description="Disordered" evidence="9">
    <location>
        <begin position="280"/>
        <end position="336"/>
    </location>
</feature>
<evidence type="ECO:0000256" key="9">
    <source>
        <dbReference type="SAM" id="MobiDB-lite"/>
    </source>
</evidence>
<evidence type="ECO:0000256" key="5">
    <source>
        <dbReference type="ARBA" id="ARBA00023163"/>
    </source>
</evidence>
<evidence type="ECO:0000313" key="10">
    <source>
        <dbReference type="EMBL" id="KAF2097055.1"/>
    </source>
</evidence>
<dbReference type="Proteomes" id="UP000799772">
    <property type="component" value="Unassembled WGS sequence"/>
</dbReference>
<evidence type="ECO:0000256" key="7">
    <source>
        <dbReference type="ARBA" id="ARBA00031259"/>
    </source>
</evidence>
<evidence type="ECO:0000256" key="4">
    <source>
        <dbReference type="ARBA" id="ARBA00023015"/>
    </source>
</evidence>
<evidence type="ECO:0000256" key="2">
    <source>
        <dbReference type="ARBA" id="ARBA00007526"/>
    </source>
</evidence>
<keyword evidence="6 8" id="KW-0539">Nucleus</keyword>
<feature type="compositionally biased region" description="Basic and acidic residues" evidence="9">
    <location>
        <begin position="301"/>
        <end position="310"/>
    </location>
</feature>
<evidence type="ECO:0000256" key="1">
    <source>
        <dbReference type="ARBA" id="ARBA00004123"/>
    </source>
</evidence>